<dbReference type="KEGG" id="scac:106091574"/>
<feature type="region of interest" description="Disordered" evidence="1">
    <location>
        <begin position="1"/>
        <end position="29"/>
    </location>
</feature>
<keyword evidence="2" id="KW-0472">Membrane</keyword>
<keyword evidence="4" id="KW-1185">Reference proteome</keyword>
<dbReference type="Proteomes" id="UP000095300">
    <property type="component" value="Unassembled WGS sequence"/>
</dbReference>
<dbReference type="InterPro" id="IPR032150">
    <property type="entry name" value="DUF4820"/>
</dbReference>
<feature type="compositionally biased region" description="Low complexity" evidence="1">
    <location>
        <begin position="569"/>
        <end position="585"/>
    </location>
</feature>
<feature type="region of interest" description="Disordered" evidence="1">
    <location>
        <begin position="417"/>
        <end position="462"/>
    </location>
</feature>
<dbReference type="VEuPathDB" id="VectorBase:SCAU015406"/>
<dbReference type="AlphaFoldDB" id="A0A1I8QAQ0"/>
<feature type="compositionally biased region" description="Polar residues" evidence="1">
    <location>
        <begin position="166"/>
        <end position="176"/>
    </location>
</feature>
<protein>
    <submittedName>
        <fullName evidence="3">Uncharacterized protein</fullName>
    </submittedName>
</protein>
<feature type="compositionally biased region" description="Polar residues" evidence="1">
    <location>
        <begin position="362"/>
        <end position="384"/>
    </location>
</feature>
<feature type="compositionally biased region" description="Basic and acidic residues" evidence="1">
    <location>
        <begin position="197"/>
        <end position="231"/>
    </location>
</feature>
<organism evidence="3 4">
    <name type="scientific">Stomoxys calcitrans</name>
    <name type="common">Stable fly</name>
    <name type="synonym">Conops calcitrans</name>
    <dbReference type="NCBI Taxonomy" id="35570"/>
    <lineage>
        <taxon>Eukaryota</taxon>
        <taxon>Metazoa</taxon>
        <taxon>Ecdysozoa</taxon>
        <taxon>Arthropoda</taxon>
        <taxon>Hexapoda</taxon>
        <taxon>Insecta</taxon>
        <taxon>Pterygota</taxon>
        <taxon>Neoptera</taxon>
        <taxon>Endopterygota</taxon>
        <taxon>Diptera</taxon>
        <taxon>Brachycera</taxon>
        <taxon>Muscomorpha</taxon>
        <taxon>Muscoidea</taxon>
        <taxon>Muscidae</taxon>
        <taxon>Stomoxys</taxon>
    </lineage>
</organism>
<proteinExistence type="predicted"/>
<feature type="compositionally biased region" description="Low complexity" evidence="1">
    <location>
        <begin position="266"/>
        <end position="277"/>
    </location>
</feature>
<evidence type="ECO:0000313" key="4">
    <source>
        <dbReference type="Proteomes" id="UP000095300"/>
    </source>
</evidence>
<feature type="compositionally biased region" description="Basic residues" evidence="1">
    <location>
        <begin position="586"/>
        <end position="596"/>
    </location>
</feature>
<gene>
    <name evidence="3" type="primary">106091574</name>
</gene>
<dbReference type="EnsemblMetazoa" id="SCAU015406-RB">
    <property type="protein sequence ID" value="SCAU015406-PB"/>
    <property type="gene ID" value="SCAU015406"/>
</dbReference>
<dbReference type="STRING" id="35570.A0A1I8QAQ0"/>
<keyword evidence="2" id="KW-1133">Transmembrane helix</keyword>
<dbReference type="Pfam" id="PF16091">
    <property type="entry name" value="DUF4820"/>
    <property type="match status" value="1"/>
</dbReference>
<feature type="compositionally biased region" description="Polar residues" evidence="1">
    <location>
        <begin position="300"/>
        <end position="316"/>
    </location>
</feature>
<name>A0A1I8QAQ0_STOCA</name>
<feature type="transmembrane region" description="Helical" evidence="2">
    <location>
        <begin position="97"/>
        <end position="121"/>
    </location>
</feature>
<feature type="compositionally biased region" description="Polar residues" evidence="1">
    <location>
        <begin position="1"/>
        <end position="10"/>
    </location>
</feature>
<evidence type="ECO:0000313" key="3">
    <source>
        <dbReference type="EnsemblMetazoa" id="SCAU015406-PB"/>
    </source>
</evidence>
<reference evidence="3" key="2">
    <citation type="submission" date="2020-05" db="UniProtKB">
        <authorList>
            <consortium name="EnsemblMetazoa"/>
        </authorList>
    </citation>
    <scope>IDENTIFICATION</scope>
    <source>
        <strain evidence="3">USDA</strain>
    </source>
</reference>
<dbReference type="EnsemblMetazoa" id="SCAU015406-RD">
    <property type="protein sequence ID" value="SCAU015406-PD"/>
    <property type="gene ID" value="SCAU015406"/>
</dbReference>
<evidence type="ECO:0000256" key="1">
    <source>
        <dbReference type="SAM" id="MobiDB-lite"/>
    </source>
</evidence>
<feature type="region of interest" description="Disordered" evidence="1">
    <location>
        <begin position="488"/>
        <end position="596"/>
    </location>
</feature>
<feature type="region of interest" description="Disordered" evidence="1">
    <location>
        <begin position="155"/>
        <end position="176"/>
    </location>
</feature>
<feature type="compositionally biased region" description="Acidic residues" evidence="1">
    <location>
        <begin position="246"/>
        <end position="265"/>
    </location>
</feature>
<dbReference type="OrthoDB" id="7398970at2759"/>
<reference evidence="4" key="1">
    <citation type="submission" date="2015-05" db="EMBL/GenBank/DDBJ databases">
        <authorList>
            <person name="Wilson R.K."/>
            <person name="Warren W.C."/>
            <person name="Olafson P."/>
        </authorList>
    </citation>
    <scope>NUCLEOTIDE SEQUENCE [LARGE SCALE GENOMIC DNA]</scope>
    <source>
        <strain evidence="4">USDA</strain>
    </source>
</reference>
<feature type="compositionally biased region" description="Basic and acidic residues" evidence="1">
    <location>
        <begin position="318"/>
        <end position="327"/>
    </location>
</feature>
<keyword evidence="2" id="KW-0812">Transmembrane</keyword>
<feature type="compositionally biased region" description="Basic and acidic residues" evidence="1">
    <location>
        <begin position="155"/>
        <end position="165"/>
    </location>
</feature>
<accession>A0A1I8QAQ0</accession>
<feature type="region of interest" description="Disordered" evidence="1">
    <location>
        <begin position="189"/>
        <end position="404"/>
    </location>
</feature>
<sequence>MAQETKTQKQGGPPPSTSTSEEISIKPVDEDIEEIEIPQNKTMLERMQIVLEKFAQTRMGQMALEGCDRVLKVLEETAKWGVPQDENDTKLERPLPWLFFIPLIVWIRVIRFWLTIGSLMVGGPPITPQNMVYNIQVKRRRLRAIRVPALRAARRLETQSTRKSETTMTGKNKSLTGKISSLFGSAVCKPGQSCDSPARRAFEKDNISKVPDDNSTERTAGKRPRDDENRDLNMTVEQMLDKYANEDSDDDSDYVPNDKDDESDDTSSLSSSDSISSTEQAEMADACDNAMAAKQKEHLNTSAQNSSKLDNSSSMDRSLVEVKENGGQKHRPMPKPISEIKVEVTSDADSGSERIKTPGGPMTSTNGPKTTNNTEVAKVQASTEQHPKEPLTTPRQQQLPPPKVFGLSVAPEMEIKQKSTPGHESAATMKPSSATGVKTAAAPLPSPPCPSPKASGSPTFREKHYRTITTQTSVAEYDWSIIVKTEISHRKTPPVQVPKSDCSPPLTPASSTEDVFYSPIGSPQHFHSIFHPAPLVKPNPVDAHSTPKNAADHSDASTPESMDTRKLPNKPQQPQHHHNQYQQHHYNNKNRNKNRR</sequence>
<evidence type="ECO:0000256" key="2">
    <source>
        <dbReference type="SAM" id="Phobius"/>
    </source>
</evidence>